<reference evidence="2 3" key="1">
    <citation type="submission" date="2009-06" db="EMBL/GenBank/DDBJ databases">
        <title>The draft genome of Clostridium carboxidivorans P7.</title>
        <authorList>
            <consortium name="US DOE Joint Genome Institute (JGI-PGF)"/>
            <person name="Lucas S."/>
            <person name="Copeland A."/>
            <person name="Lapidus A."/>
            <person name="Glavina del Rio T."/>
            <person name="Tice H."/>
            <person name="Bruce D."/>
            <person name="Goodwin L."/>
            <person name="Pitluck S."/>
            <person name="Larimer F."/>
            <person name="Land M.L."/>
            <person name="Hauser L."/>
            <person name="Hemme C.L."/>
        </authorList>
    </citation>
    <scope>NUCLEOTIDE SEQUENCE [LARGE SCALE GENOMIC DNA]</scope>
    <source>
        <strain evidence="2 3">P7</strain>
    </source>
</reference>
<keyword evidence="3" id="KW-1185">Reference proteome</keyword>
<comment type="caution">
    <text evidence="2">The sequence shown here is derived from an EMBL/GenBank/DDBJ whole genome shotgun (WGS) entry which is preliminary data.</text>
</comment>
<name>C6Q282_9CLOT</name>
<dbReference type="AlphaFoldDB" id="C6Q282"/>
<evidence type="ECO:0000256" key="1">
    <source>
        <dbReference type="SAM" id="MobiDB-lite"/>
    </source>
</evidence>
<dbReference type="EMBL" id="ACVI01000166">
    <property type="protein sequence ID" value="EET84399.1"/>
    <property type="molecule type" value="Genomic_DNA"/>
</dbReference>
<evidence type="ECO:0000313" key="2">
    <source>
        <dbReference type="EMBL" id="EET84399.1"/>
    </source>
</evidence>
<dbReference type="OrthoDB" id="9981729at2"/>
<feature type="compositionally biased region" description="Basic and acidic residues" evidence="1">
    <location>
        <begin position="42"/>
        <end position="55"/>
    </location>
</feature>
<dbReference type="eggNOG" id="ENOG50328RN">
    <property type="taxonomic scope" value="Bacteria"/>
</dbReference>
<gene>
    <name evidence="2" type="ORF">CcarbDRAFT_5150</name>
</gene>
<accession>C6Q282</accession>
<organism evidence="2 3">
    <name type="scientific">Clostridium carboxidivorans P7</name>
    <dbReference type="NCBI Taxonomy" id="536227"/>
    <lineage>
        <taxon>Bacteria</taxon>
        <taxon>Bacillati</taxon>
        <taxon>Bacillota</taxon>
        <taxon>Clostridia</taxon>
        <taxon>Eubacteriales</taxon>
        <taxon>Clostridiaceae</taxon>
        <taxon>Clostridium</taxon>
    </lineage>
</organism>
<proteinExistence type="predicted"/>
<protein>
    <submittedName>
        <fullName evidence="2">Uncharacterized protein</fullName>
    </submittedName>
</protein>
<dbReference type="RefSeq" id="WP_007064033.1">
    <property type="nucleotide sequence ID" value="NZ_ACVI01000166.1"/>
</dbReference>
<sequence>MRDKVIFVDFTKNKNKKQSMLSMLKNFFRKIFNSTNTPSDPNDTKKVIHYNRDIS</sequence>
<feature type="region of interest" description="Disordered" evidence="1">
    <location>
        <begin position="35"/>
        <end position="55"/>
    </location>
</feature>
<evidence type="ECO:0000313" key="3">
    <source>
        <dbReference type="Proteomes" id="UP000004198"/>
    </source>
</evidence>
<dbReference type="Proteomes" id="UP000004198">
    <property type="component" value="Unassembled WGS sequence"/>
</dbReference>